<gene>
    <name evidence="20" type="ORF">CBW24_01115</name>
</gene>
<keyword evidence="21" id="KW-1185">Reference proteome</keyword>
<evidence type="ECO:0000256" key="10">
    <source>
        <dbReference type="ARBA" id="ARBA00032057"/>
    </source>
</evidence>
<comment type="catalytic activity">
    <reaction evidence="12 14">
        <text>hydrolysis of (1-&gt;4)-alpha-D-glucosidic linkage in 4-alpha-D-[(1-&gt;4)-alpha-D-glucanosyl]n trehalose to yield trehalose and (1-&gt;4)-alpha-D-glucan.</text>
        <dbReference type="EC" id="3.2.1.141"/>
    </reaction>
</comment>
<evidence type="ECO:0000256" key="4">
    <source>
        <dbReference type="ARBA" id="ARBA00012268"/>
    </source>
</evidence>
<feature type="domain" description="Glycosyl hydrolase family 13 catalytic" evidence="19">
    <location>
        <begin position="119"/>
        <end position="458"/>
    </location>
</feature>
<feature type="region of interest" description="Disordered" evidence="18">
    <location>
        <begin position="356"/>
        <end position="377"/>
    </location>
</feature>
<reference evidence="20 21" key="1">
    <citation type="submission" date="2017-05" db="EMBL/GenBank/DDBJ databases">
        <title>Comparative genomic and metabolic analysis of manganese-oxidizing mechanisms in Celeribater manganoxidans DY25T: its adaption to the environment of polymetallic nodule.</title>
        <authorList>
            <person name="Wang X."/>
        </authorList>
    </citation>
    <scope>NUCLEOTIDE SEQUENCE [LARGE SCALE GENOMIC DNA]</scope>
    <source>
        <strain evidence="20 21">DY25</strain>
    </source>
</reference>
<dbReference type="Pfam" id="PF00128">
    <property type="entry name" value="Alpha-amylase"/>
    <property type="match status" value="1"/>
</dbReference>
<dbReference type="AlphaFoldDB" id="A0A291M2K9"/>
<dbReference type="Gene3D" id="1.10.10.760">
    <property type="entry name" value="E-set domains of sugar-utilizing enzymes"/>
    <property type="match status" value="1"/>
</dbReference>
<comment type="similarity">
    <text evidence="3 14">Belongs to the glycosyl hydrolase 13 family.</text>
</comment>
<dbReference type="CDD" id="cd02853">
    <property type="entry name" value="E_set_MTHase_like_N"/>
    <property type="match status" value="1"/>
</dbReference>
<feature type="binding site" evidence="16">
    <location>
        <begin position="261"/>
        <end position="266"/>
    </location>
    <ligand>
        <name>substrate</name>
    </ligand>
</feature>
<dbReference type="Gene3D" id="2.60.40.10">
    <property type="entry name" value="Immunoglobulins"/>
    <property type="match status" value="1"/>
</dbReference>
<evidence type="ECO:0000256" key="2">
    <source>
        <dbReference type="ARBA" id="ARBA00005199"/>
    </source>
</evidence>
<accession>A0A291M2K9</accession>
<dbReference type="KEGG" id="cmag:CBW24_01115"/>
<keyword evidence="7 14" id="KW-0378">Hydrolase</keyword>
<feature type="site" description="Transition state stabilizer" evidence="17">
    <location>
        <position position="390"/>
    </location>
</feature>
<dbReference type="NCBIfam" id="TIGR02402">
    <property type="entry name" value="trehalose_TreZ"/>
    <property type="match status" value="1"/>
</dbReference>
<dbReference type="SUPFAM" id="SSF81296">
    <property type="entry name" value="E set domains"/>
    <property type="match status" value="1"/>
</dbReference>
<dbReference type="PIRSF" id="PIRSF006337">
    <property type="entry name" value="Trehalose_TreZ"/>
    <property type="match status" value="1"/>
</dbReference>
<sequence>MPPHPGAEPDPIWGAHPLGDGQWHVGLWAPGARQAEVQMQGRTVKLTAGGDGRFAGRIEARAGDPYSMVIDGRVRPDPASRAQVSDVHGASRFTDPAYDWPAAEDYWRGHALSDLVILELHVGLFTPEGTFAAAEARLPELAALGITAIELMPVNHFSGERGWGYDGVLPFAPHPAYGPPAALKSLVAAAHAAGLSVILDVVWNHFGPDGGYLHEIAPDFFDADRSTPWGAGIDFARDEVRAFFRANARMWVEEFHMDGLRIDAAHQIRGGTPGFLEEVARDLRARTTHRPLHLILEDERNLAAPRAPDAGLFDAEWNDDYHHAVHCLLTGESESYYASFAVDPLGDLTRALAEGQVEQGQPRQGLDHPRGEPSDHLPVTAFVNSNQTHDQVGNRAQGERLITLAGEDAARAAHALLLLSPYIPMLFMGEEAGETAPFQFFADFKGDLAEATRNGRAREFAKFESFGGPVPDPMDAATYERSRPYRGDPVHEAAWRGLTQQLLQLRHARIAPLVAANPFPVRDVIRCGPHAVQARFDFGAAVVTMQVALGAPGRFAPLTDTPSFALGDPNTDAHAITVWIEETP</sequence>
<evidence type="ECO:0000313" key="21">
    <source>
        <dbReference type="Proteomes" id="UP000219050"/>
    </source>
</evidence>
<evidence type="ECO:0000313" key="20">
    <source>
        <dbReference type="EMBL" id="ATI43243.1"/>
    </source>
</evidence>
<evidence type="ECO:0000256" key="8">
    <source>
        <dbReference type="ARBA" id="ARBA00023277"/>
    </source>
</evidence>
<name>A0A291M2K9_9RHOB</name>
<evidence type="ECO:0000256" key="15">
    <source>
        <dbReference type="PIRSR" id="PIRSR006337-1"/>
    </source>
</evidence>
<dbReference type="Proteomes" id="UP000219050">
    <property type="component" value="Chromosome"/>
</dbReference>
<comment type="pathway">
    <text evidence="2 14">Glycan biosynthesis; trehalose biosynthesis.</text>
</comment>
<evidence type="ECO:0000256" key="16">
    <source>
        <dbReference type="PIRSR" id="PIRSR006337-2"/>
    </source>
</evidence>
<dbReference type="InterPro" id="IPR006047">
    <property type="entry name" value="GH13_cat_dom"/>
</dbReference>
<dbReference type="UniPathway" id="UPA00299"/>
<dbReference type="InterPro" id="IPR044901">
    <property type="entry name" value="Trehalose_TreZ_E-set_sf"/>
</dbReference>
<keyword evidence="8" id="KW-0119">Carbohydrate metabolism</keyword>
<dbReference type="GO" id="GO:0005992">
    <property type="term" value="P:trehalose biosynthetic process"/>
    <property type="evidence" value="ECO:0007669"/>
    <property type="project" value="UniProtKB-UniRule"/>
</dbReference>
<evidence type="ECO:0000256" key="17">
    <source>
        <dbReference type="PIRSR" id="PIRSR006337-3"/>
    </source>
</evidence>
<dbReference type="SUPFAM" id="SSF51445">
    <property type="entry name" value="(Trans)glycosidases"/>
    <property type="match status" value="1"/>
</dbReference>
<dbReference type="InterPro" id="IPR017853">
    <property type="entry name" value="GH"/>
</dbReference>
<evidence type="ECO:0000256" key="18">
    <source>
        <dbReference type="SAM" id="MobiDB-lite"/>
    </source>
</evidence>
<evidence type="ECO:0000256" key="12">
    <source>
        <dbReference type="ARBA" id="ARBA00034013"/>
    </source>
</evidence>
<organism evidence="20 21">
    <name type="scientific">Pacificitalea manganoxidans</name>
    <dbReference type="NCBI Taxonomy" id="1411902"/>
    <lineage>
        <taxon>Bacteria</taxon>
        <taxon>Pseudomonadati</taxon>
        <taxon>Pseudomonadota</taxon>
        <taxon>Alphaproteobacteria</taxon>
        <taxon>Rhodobacterales</taxon>
        <taxon>Paracoccaceae</taxon>
        <taxon>Pacificitalea</taxon>
    </lineage>
</organism>
<feature type="binding site" evidence="16">
    <location>
        <begin position="319"/>
        <end position="323"/>
    </location>
    <ligand>
        <name>substrate</name>
    </ligand>
</feature>
<evidence type="ECO:0000256" key="3">
    <source>
        <dbReference type="ARBA" id="ARBA00008061"/>
    </source>
</evidence>
<evidence type="ECO:0000256" key="1">
    <source>
        <dbReference type="ARBA" id="ARBA00004496"/>
    </source>
</evidence>
<dbReference type="InterPro" id="IPR014756">
    <property type="entry name" value="Ig_E-set"/>
</dbReference>
<dbReference type="EC" id="3.2.1.141" evidence="4 13"/>
<comment type="subcellular location">
    <subcellularLocation>
        <location evidence="1 15">Cytoplasm</location>
    </subcellularLocation>
</comment>
<evidence type="ECO:0000256" key="5">
    <source>
        <dbReference type="ARBA" id="ARBA00015938"/>
    </source>
</evidence>
<feature type="active site" description="Proton donor" evidence="15">
    <location>
        <position position="297"/>
    </location>
</feature>
<dbReference type="EMBL" id="CP021404">
    <property type="protein sequence ID" value="ATI43243.1"/>
    <property type="molecule type" value="Genomic_DNA"/>
</dbReference>
<dbReference type="GO" id="GO:0005737">
    <property type="term" value="C:cytoplasm"/>
    <property type="evidence" value="ECO:0007669"/>
    <property type="project" value="UniProtKB-SubCell"/>
</dbReference>
<evidence type="ECO:0000256" key="7">
    <source>
        <dbReference type="ARBA" id="ARBA00022801"/>
    </source>
</evidence>
<evidence type="ECO:0000256" key="6">
    <source>
        <dbReference type="ARBA" id="ARBA00022490"/>
    </source>
</evidence>
<dbReference type="SMART" id="SM00642">
    <property type="entry name" value="Aamy"/>
    <property type="match status" value="1"/>
</dbReference>
<feature type="binding site" evidence="16">
    <location>
        <begin position="389"/>
        <end position="394"/>
    </location>
    <ligand>
        <name>substrate</name>
    </ligand>
</feature>
<protein>
    <recommendedName>
        <fullName evidence="5 13">Malto-oligosyltrehalose trehalohydrolase</fullName>
        <shortName evidence="14">MTHase</shortName>
        <ecNumber evidence="4 13">3.2.1.141</ecNumber>
    </recommendedName>
    <alternativeName>
        <fullName evidence="11 14">4-alpha-D-((1-&gt;4)-alpha-D-glucano)trehalose trehalohydrolase</fullName>
    </alternativeName>
    <alternativeName>
        <fullName evidence="10 14">Maltooligosyl trehalose trehalohydrolase</fullName>
    </alternativeName>
</protein>
<dbReference type="CDD" id="cd11325">
    <property type="entry name" value="AmyAc_GTHase"/>
    <property type="match status" value="1"/>
</dbReference>
<feature type="compositionally biased region" description="Basic and acidic residues" evidence="18">
    <location>
        <begin position="365"/>
        <end position="375"/>
    </location>
</feature>
<dbReference type="GO" id="GO:0033942">
    <property type="term" value="F:4-alpha-D-(1-&gt;4)-alpha-D-glucanotrehalose trehalohydrolase activity"/>
    <property type="evidence" value="ECO:0007669"/>
    <property type="project" value="UniProtKB-EC"/>
</dbReference>
<dbReference type="PANTHER" id="PTHR43002">
    <property type="entry name" value="GLYCOGEN DEBRANCHING ENZYME"/>
    <property type="match status" value="1"/>
</dbReference>
<evidence type="ECO:0000259" key="19">
    <source>
        <dbReference type="SMART" id="SM00642"/>
    </source>
</evidence>
<evidence type="ECO:0000256" key="14">
    <source>
        <dbReference type="PIRNR" id="PIRNR006337"/>
    </source>
</evidence>
<evidence type="ECO:0000256" key="11">
    <source>
        <dbReference type="ARBA" id="ARBA00033284"/>
    </source>
</evidence>
<evidence type="ECO:0000256" key="13">
    <source>
        <dbReference type="NCBIfam" id="TIGR02402"/>
    </source>
</evidence>
<keyword evidence="9 14" id="KW-0326">Glycosidase</keyword>
<dbReference type="Gene3D" id="3.20.20.80">
    <property type="entry name" value="Glycosidases"/>
    <property type="match status" value="1"/>
</dbReference>
<feature type="active site" description="Nucleophile" evidence="15">
    <location>
        <position position="263"/>
    </location>
</feature>
<evidence type="ECO:0000256" key="9">
    <source>
        <dbReference type="ARBA" id="ARBA00023295"/>
    </source>
</evidence>
<keyword evidence="6" id="KW-0963">Cytoplasm</keyword>
<proteinExistence type="inferred from homology"/>
<dbReference type="InterPro" id="IPR013783">
    <property type="entry name" value="Ig-like_fold"/>
</dbReference>
<dbReference type="InterPro" id="IPR012768">
    <property type="entry name" value="Trehalose_TreZ"/>
</dbReference>